<dbReference type="PANTHER" id="PTHR43722:SF1">
    <property type="entry name" value="PROLINE IMINOPEPTIDASE"/>
    <property type="match status" value="1"/>
</dbReference>
<dbReference type="InterPro" id="IPR013595">
    <property type="entry name" value="Pept_S33_TAP-like_C"/>
</dbReference>
<evidence type="ECO:0000256" key="1">
    <source>
        <dbReference type="SAM" id="SignalP"/>
    </source>
</evidence>
<dbReference type="EMBL" id="PDCR01000001">
    <property type="protein sequence ID" value="PEG56496.1"/>
    <property type="molecule type" value="Genomic_DNA"/>
</dbReference>
<organism evidence="4 5">
    <name type="scientific">Mycolicibacterium diernhoferi</name>
    <dbReference type="NCBI Taxonomy" id="1801"/>
    <lineage>
        <taxon>Bacteria</taxon>
        <taxon>Bacillati</taxon>
        <taxon>Actinomycetota</taxon>
        <taxon>Actinomycetes</taxon>
        <taxon>Mycobacteriales</taxon>
        <taxon>Mycobacteriaceae</taxon>
        <taxon>Mycolicibacterium</taxon>
    </lineage>
</organism>
<reference evidence="4 5" key="1">
    <citation type="submission" date="2017-10" db="EMBL/GenBank/DDBJ databases">
        <title>The new phylogeny of genus Mycobacterium.</title>
        <authorList>
            <person name="Tortoli E."/>
            <person name="Trovato A."/>
            <person name="Cirillo D.M."/>
        </authorList>
    </citation>
    <scope>NUCLEOTIDE SEQUENCE [LARGE SCALE GENOMIC DNA]</scope>
    <source>
        <strain evidence="4 5">IP141170001</strain>
    </source>
</reference>
<dbReference type="PROSITE" id="PS51257">
    <property type="entry name" value="PROKAR_LIPOPROTEIN"/>
    <property type="match status" value="1"/>
</dbReference>
<dbReference type="Pfam" id="PF00561">
    <property type="entry name" value="Abhydrolase_1"/>
    <property type="match status" value="1"/>
</dbReference>
<feature type="chain" id="PRO_5039720200" evidence="1">
    <location>
        <begin position="21"/>
        <end position="507"/>
    </location>
</feature>
<dbReference type="GO" id="GO:0005737">
    <property type="term" value="C:cytoplasm"/>
    <property type="evidence" value="ECO:0007669"/>
    <property type="project" value="InterPro"/>
</dbReference>
<evidence type="ECO:0000259" key="2">
    <source>
        <dbReference type="Pfam" id="PF00561"/>
    </source>
</evidence>
<dbReference type="Gene3D" id="3.40.50.1820">
    <property type="entry name" value="alpha/beta hydrolase"/>
    <property type="match status" value="1"/>
</dbReference>
<dbReference type="Pfam" id="PF08386">
    <property type="entry name" value="Abhydrolase_4"/>
    <property type="match status" value="1"/>
</dbReference>
<dbReference type="AlphaFoldDB" id="A0A2A7P1N1"/>
<keyword evidence="4" id="KW-0378">Hydrolase</keyword>
<protein>
    <submittedName>
        <fullName evidence="4">Alpha/beta hydrolase</fullName>
    </submittedName>
</protein>
<feature type="domain" description="AB hydrolase-1" evidence="2">
    <location>
        <begin position="93"/>
        <end position="261"/>
    </location>
</feature>
<dbReference type="InterPro" id="IPR029058">
    <property type="entry name" value="AB_hydrolase_fold"/>
</dbReference>
<feature type="signal peptide" evidence="1">
    <location>
        <begin position="1"/>
        <end position="20"/>
    </location>
</feature>
<sequence length="507" mass="52202">MRNHGAVLVMLLAVLTGGCAGPSGSESTPTSAIFEAAPCPQPNVPGVPAADLGPEFSCGFLTVPENRSIPDGRTIKVAVARAAAQSPQPRPDPLVYLTGGPGGSGLALGNSLVGMGLNRDRDLILVDQRGTLHAEPALFCPELDEFNAAALSMSTQDPATGERGLNALRACHDRLTGDGIDLSAFNTPENVADIADLRTALGIAEWNVYGVSYGSDIALQLVRDRPDGIRSVVLDSLVPPQVNLVEQMWPSAAEGLAALFDACAAQPSCDRAYPDLAGQFSATVRRLAAEPMVVNVPGAGDIPPRRVIVDGYQLANMVISATLNTSAIPGLPKAIHAFATNDVPTLLDGMLAPVATGASLVGAGLTYGVFCREGAASTDTPTVLALAQPALPGLPAEVLSLVPQIPRIIEECGVWNVGRADPAVLAPVRSDIPTLLLTGTLDAVTPPSQAELAAEGLPNGRVVRIPGSGHDVLSQSPCAQQITIDFLDAPTDYDAGCAAAVQVPAFD</sequence>
<dbReference type="RefSeq" id="WP_079244138.1">
    <property type="nucleotide sequence ID" value="NZ_BAAATC010000019.1"/>
</dbReference>
<dbReference type="OrthoDB" id="3810256at2"/>
<gene>
    <name evidence="4" type="ORF">CRI78_01210</name>
</gene>
<feature type="domain" description="Peptidase S33 tripeptidyl aminopeptidase-like C-terminal" evidence="3">
    <location>
        <begin position="411"/>
        <end position="491"/>
    </location>
</feature>
<evidence type="ECO:0000313" key="4">
    <source>
        <dbReference type="EMBL" id="PEG56496.1"/>
    </source>
</evidence>
<evidence type="ECO:0000313" key="5">
    <source>
        <dbReference type="Proteomes" id="UP000220340"/>
    </source>
</evidence>
<dbReference type="PANTHER" id="PTHR43722">
    <property type="entry name" value="PROLINE IMINOPEPTIDASE"/>
    <property type="match status" value="1"/>
</dbReference>
<proteinExistence type="predicted"/>
<name>A0A2A7P1N1_9MYCO</name>
<keyword evidence="5" id="KW-1185">Reference proteome</keyword>
<accession>A0A2A7P1N1</accession>
<dbReference type="GO" id="GO:0006508">
    <property type="term" value="P:proteolysis"/>
    <property type="evidence" value="ECO:0007669"/>
    <property type="project" value="InterPro"/>
</dbReference>
<comment type="caution">
    <text evidence="4">The sequence shown here is derived from an EMBL/GenBank/DDBJ whole genome shotgun (WGS) entry which is preliminary data.</text>
</comment>
<dbReference type="InterPro" id="IPR000073">
    <property type="entry name" value="AB_hydrolase_1"/>
</dbReference>
<keyword evidence="1" id="KW-0732">Signal</keyword>
<dbReference type="SUPFAM" id="SSF53474">
    <property type="entry name" value="alpha/beta-Hydrolases"/>
    <property type="match status" value="1"/>
</dbReference>
<evidence type="ECO:0000259" key="3">
    <source>
        <dbReference type="Pfam" id="PF08386"/>
    </source>
</evidence>
<dbReference type="Proteomes" id="UP000220340">
    <property type="component" value="Unassembled WGS sequence"/>
</dbReference>
<dbReference type="GO" id="GO:0004177">
    <property type="term" value="F:aminopeptidase activity"/>
    <property type="evidence" value="ECO:0007669"/>
    <property type="project" value="UniProtKB-EC"/>
</dbReference>
<dbReference type="InterPro" id="IPR005944">
    <property type="entry name" value="Pro_iminopeptidase"/>
</dbReference>